<evidence type="ECO:0000313" key="2">
    <source>
        <dbReference type="Proteomes" id="UP001262767"/>
    </source>
</evidence>
<dbReference type="AlphaFoldDB" id="A0AAW8LKN5"/>
<organism evidence="1 2">
    <name type="scientific">Acinetobacter lwoffii</name>
    <dbReference type="NCBI Taxonomy" id="28090"/>
    <lineage>
        <taxon>Bacteria</taxon>
        <taxon>Pseudomonadati</taxon>
        <taxon>Pseudomonadota</taxon>
        <taxon>Gammaproteobacteria</taxon>
        <taxon>Moraxellales</taxon>
        <taxon>Moraxellaceae</taxon>
        <taxon>Acinetobacter</taxon>
    </lineage>
</organism>
<dbReference type="EMBL" id="JAVDSC010000012">
    <property type="protein sequence ID" value="MDR6630380.1"/>
    <property type="molecule type" value="Genomic_DNA"/>
</dbReference>
<comment type="caution">
    <text evidence="1">The sequence shown here is derived from an EMBL/GenBank/DDBJ whole genome shotgun (WGS) entry which is preliminary data.</text>
</comment>
<dbReference type="RefSeq" id="WP_310077879.1">
    <property type="nucleotide sequence ID" value="NZ_JAVDSC010000012.1"/>
</dbReference>
<name>A0AAW8LKN5_ACILW</name>
<evidence type="ECO:0000313" key="1">
    <source>
        <dbReference type="EMBL" id="MDR6630380.1"/>
    </source>
</evidence>
<protein>
    <submittedName>
        <fullName evidence="1">Uncharacterized protein</fullName>
    </submittedName>
</protein>
<proteinExistence type="predicted"/>
<dbReference type="Proteomes" id="UP001262767">
    <property type="component" value="Unassembled WGS sequence"/>
</dbReference>
<reference evidence="1" key="1">
    <citation type="submission" date="2023-07" db="EMBL/GenBank/DDBJ databases">
        <title>Sorghum-associated microbial communities from plants grown in Nebraska, USA.</title>
        <authorList>
            <person name="Schachtman D."/>
        </authorList>
    </citation>
    <scope>NUCLEOTIDE SEQUENCE</scope>
    <source>
        <strain evidence="1">BE44</strain>
    </source>
</reference>
<accession>A0AAW8LKN5</accession>
<gene>
    <name evidence="1" type="ORF">J2X86_002435</name>
</gene>
<sequence length="223" mass="25050">MSFKLGKFDENILIGKIPQIPELKIKDLSAEFGTKQMRLKRHFGHAADEFQQLYVELHDLGQILNCNYFVKFQAYRNNATKGLPIVSQANCRYLVTETNLPIIQAEFEQVKAGPFQISHLTGMTEPDLQLTFLETAQAWICNSMLAWGQLMVNEDGTVNPPASYAVRMTVGLFSKDLGLDFKPVERTWIVAPNLASIDALSANGVSELAYVPATFTVLRNFME</sequence>